<dbReference type="Proteomes" id="UP001473063">
    <property type="component" value="Unassembled WGS sequence"/>
</dbReference>
<dbReference type="Pfam" id="PF13377">
    <property type="entry name" value="Peripla_BP_3"/>
    <property type="match status" value="1"/>
</dbReference>
<organism evidence="7 8">
    <name type="scientific">Blautia aquisgranensis</name>
    <dbReference type="NCBI Taxonomy" id="3133153"/>
    <lineage>
        <taxon>Bacteria</taxon>
        <taxon>Bacillati</taxon>
        <taxon>Bacillota</taxon>
        <taxon>Clostridia</taxon>
        <taxon>Lachnospirales</taxon>
        <taxon>Lachnospiraceae</taxon>
        <taxon>Blautia</taxon>
    </lineage>
</organism>
<dbReference type="InterPro" id="IPR001387">
    <property type="entry name" value="Cro/C1-type_HTH"/>
</dbReference>
<gene>
    <name evidence="7" type="ORF">WMO28_10560</name>
</gene>
<keyword evidence="3 7" id="KW-0238">DNA-binding</keyword>
<dbReference type="SUPFAM" id="SSF47413">
    <property type="entry name" value="lambda repressor-like DNA-binding domains"/>
    <property type="match status" value="1"/>
</dbReference>
<dbReference type="CDD" id="cd06291">
    <property type="entry name" value="PBP1_Qymf-like"/>
    <property type="match status" value="1"/>
</dbReference>
<dbReference type="PROSITE" id="PS00356">
    <property type="entry name" value="HTH_LACI_1"/>
    <property type="match status" value="1"/>
</dbReference>
<evidence type="ECO:0000256" key="2">
    <source>
        <dbReference type="ARBA" id="ARBA00023015"/>
    </source>
</evidence>
<evidence type="ECO:0000313" key="8">
    <source>
        <dbReference type="Proteomes" id="UP001473063"/>
    </source>
</evidence>
<evidence type="ECO:0000256" key="4">
    <source>
        <dbReference type="ARBA" id="ARBA00023163"/>
    </source>
</evidence>
<dbReference type="SUPFAM" id="SSF53822">
    <property type="entry name" value="Periplasmic binding protein-like I"/>
    <property type="match status" value="1"/>
</dbReference>
<dbReference type="Gene3D" id="3.40.50.2300">
    <property type="match status" value="2"/>
</dbReference>
<comment type="caution">
    <text evidence="7">The sequence shown here is derived from an EMBL/GenBank/DDBJ whole genome shotgun (WGS) entry which is preliminary data.</text>
</comment>
<dbReference type="Pfam" id="PF00356">
    <property type="entry name" value="LacI"/>
    <property type="match status" value="1"/>
</dbReference>
<evidence type="ECO:0000256" key="3">
    <source>
        <dbReference type="ARBA" id="ARBA00023125"/>
    </source>
</evidence>
<evidence type="ECO:0000256" key="1">
    <source>
        <dbReference type="ARBA" id="ARBA00022491"/>
    </source>
</evidence>
<dbReference type="InterPro" id="IPR028082">
    <property type="entry name" value="Peripla_BP_I"/>
</dbReference>
<dbReference type="PANTHER" id="PTHR30146">
    <property type="entry name" value="LACI-RELATED TRANSCRIPTIONAL REPRESSOR"/>
    <property type="match status" value="1"/>
</dbReference>
<dbReference type="GO" id="GO:0003677">
    <property type="term" value="F:DNA binding"/>
    <property type="evidence" value="ECO:0007669"/>
    <property type="project" value="UniProtKB-KW"/>
</dbReference>
<keyword evidence="2" id="KW-0805">Transcription regulation</keyword>
<keyword evidence="8" id="KW-1185">Reference proteome</keyword>
<reference evidence="7 8" key="1">
    <citation type="submission" date="2024-03" db="EMBL/GenBank/DDBJ databases">
        <title>Human intestinal bacterial collection.</title>
        <authorList>
            <person name="Pauvert C."/>
            <person name="Hitch T.C.A."/>
            <person name="Clavel T."/>
        </authorList>
    </citation>
    <scope>NUCLEOTIDE SEQUENCE [LARGE SCALE GENOMIC DNA]</scope>
    <source>
        <strain evidence="7 8">CLA-JM-H16</strain>
    </source>
</reference>
<dbReference type="PANTHER" id="PTHR30146:SF95">
    <property type="entry name" value="RIBOSE OPERON REPRESSOR"/>
    <property type="match status" value="1"/>
</dbReference>
<dbReference type="InterPro" id="IPR000843">
    <property type="entry name" value="HTH_LacI"/>
</dbReference>
<keyword evidence="1" id="KW-0678">Repressor</keyword>
<feature type="domain" description="HTH cro/C1-type" evidence="6">
    <location>
        <begin position="5"/>
        <end position="50"/>
    </location>
</feature>
<dbReference type="InterPro" id="IPR010982">
    <property type="entry name" value="Lambda_DNA-bd_dom_sf"/>
</dbReference>
<accession>A0ABV1BGE6</accession>
<dbReference type="EMBL" id="JBBMEJ010000012">
    <property type="protein sequence ID" value="MEQ2371375.1"/>
    <property type="molecule type" value="Genomic_DNA"/>
</dbReference>
<feature type="domain" description="HTH lacI-type" evidence="5">
    <location>
        <begin position="2"/>
        <end position="56"/>
    </location>
</feature>
<dbReference type="PROSITE" id="PS50943">
    <property type="entry name" value="HTH_CROC1"/>
    <property type="match status" value="1"/>
</dbReference>
<dbReference type="Gene3D" id="1.10.260.40">
    <property type="entry name" value="lambda repressor-like DNA-binding domains"/>
    <property type="match status" value="1"/>
</dbReference>
<dbReference type="PROSITE" id="PS50932">
    <property type="entry name" value="HTH_LACI_2"/>
    <property type="match status" value="1"/>
</dbReference>
<keyword evidence="4" id="KW-0804">Transcription</keyword>
<name>A0ABV1BGE6_9FIRM</name>
<dbReference type="RefSeq" id="WP_349056964.1">
    <property type="nucleotide sequence ID" value="NZ_JBBMEJ010000012.1"/>
</dbReference>
<proteinExistence type="predicted"/>
<evidence type="ECO:0000313" key="7">
    <source>
        <dbReference type="EMBL" id="MEQ2371375.1"/>
    </source>
</evidence>
<dbReference type="CDD" id="cd01392">
    <property type="entry name" value="HTH_LacI"/>
    <property type="match status" value="1"/>
</dbReference>
<evidence type="ECO:0000259" key="6">
    <source>
        <dbReference type="PROSITE" id="PS50943"/>
    </source>
</evidence>
<sequence>MAGIKDVAKMAGVGVGTVSRMLNDSGYVSLDTRAKIEAAMKELNYTPNELARNLYYKKSGIIAVLVPNVSNPFFAEFVDCVEGELRKAGFKIMLCNTLKDVKAEAEYLDLLNRHIVDGIIAGMSSLDESEYSKIHKPIVALDRYLGEEIPVVTVDHKMGGRLAAEVLLRNGCKRILHFRSTAEKESLYHDRHAEFQKIMDEQGIETYCYDLDWRRLDIQYYHQVAEEVIEKNLKFDGVFGVDRLAIECMNGLIRQHKKIPEEVKIVSYDGTYITELVEPQISTIVQPIDRMAEESVKSLCELINGKKVKNKKSILIPEFRKGGTTV</sequence>
<dbReference type="InterPro" id="IPR046335">
    <property type="entry name" value="LacI/GalR-like_sensor"/>
</dbReference>
<dbReference type="SMART" id="SM00354">
    <property type="entry name" value="HTH_LACI"/>
    <property type="match status" value="1"/>
</dbReference>
<evidence type="ECO:0000259" key="5">
    <source>
        <dbReference type="PROSITE" id="PS50932"/>
    </source>
</evidence>
<protein>
    <submittedName>
        <fullName evidence="7">LacI family DNA-binding transcriptional regulator</fullName>
    </submittedName>
</protein>